<dbReference type="RefSeq" id="WP_312000872.1">
    <property type="nucleotide sequence ID" value="NZ_JAUSUY010000004.1"/>
</dbReference>
<comment type="caution">
    <text evidence="2">The sequence shown here is derived from an EMBL/GenBank/DDBJ whole genome shotgun (WGS) entry which is preliminary data.</text>
</comment>
<dbReference type="Proteomes" id="UP001248709">
    <property type="component" value="Unassembled WGS sequence"/>
</dbReference>
<feature type="region of interest" description="Disordered" evidence="1">
    <location>
        <begin position="80"/>
        <end position="118"/>
    </location>
</feature>
<evidence type="ECO:0000256" key="1">
    <source>
        <dbReference type="SAM" id="MobiDB-lite"/>
    </source>
</evidence>
<gene>
    <name evidence="2" type="ORF">J2Z22_001379</name>
</gene>
<keyword evidence="3" id="KW-1185">Reference proteome</keyword>
<dbReference type="InterPro" id="IPR024562">
    <property type="entry name" value="YqhG"/>
</dbReference>
<dbReference type="Pfam" id="PF11079">
    <property type="entry name" value="YqhG"/>
    <property type="match status" value="2"/>
</dbReference>
<proteinExistence type="predicted"/>
<evidence type="ECO:0000313" key="3">
    <source>
        <dbReference type="Proteomes" id="UP001248709"/>
    </source>
</evidence>
<feature type="compositionally biased region" description="Low complexity" evidence="1">
    <location>
        <begin position="80"/>
        <end position="97"/>
    </location>
</feature>
<sequence length="386" mass="41187">MTMTPQQVQKHVMDYLDATECQIIEKSPVHVTVKLSPRADQMLTDRPYYWSFVERTGAEPQTLSFTFVFDPEKYDAATAPAPRGGAGLSAAGVSSASGGSGSPVNPLPSGGGAAAGQGPNAAGGFGGLPGVNPGAGAGNNPVASAGGAAAAASGGIGNAAANAGPNDGILARYFGVAPLLPRLGPGLIRREDITYGSRRLRQIWSAAQTEGKCLYLFEAPGNLQRMTLLSAAYEPWLAVCFKVELSCDLKREELHFVGVSLLTGEVKENFGSLLEPLELTPRLPENVHIQPYEISLASGAGLLERHILSRLSGQDYSWAEAARRRLQGELDIIDAYYGELLKETDEDKRAAAEEQHAGRRKETIWQYEPNISVSPVIYGLFHLRKP</sequence>
<name>A0ABU3H4W3_9BACL</name>
<accession>A0ABU3H4W3</accession>
<organism evidence="2 3">
    <name type="scientific">Paenibacillus forsythiae</name>
    <dbReference type="NCBI Taxonomy" id="365616"/>
    <lineage>
        <taxon>Bacteria</taxon>
        <taxon>Bacillati</taxon>
        <taxon>Bacillota</taxon>
        <taxon>Bacilli</taxon>
        <taxon>Bacillales</taxon>
        <taxon>Paenibacillaceae</taxon>
        <taxon>Paenibacillus</taxon>
    </lineage>
</organism>
<protein>
    <submittedName>
        <fullName evidence="2">Uncharacterized protein</fullName>
    </submittedName>
</protein>
<evidence type="ECO:0000313" key="2">
    <source>
        <dbReference type="EMBL" id="MDT3425860.1"/>
    </source>
</evidence>
<dbReference type="EMBL" id="JAUSUY010000004">
    <property type="protein sequence ID" value="MDT3425860.1"/>
    <property type="molecule type" value="Genomic_DNA"/>
</dbReference>
<feature type="compositionally biased region" description="Gly residues" evidence="1">
    <location>
        <begin position="109"/>
        <end position="118"/>
    </location>
</feature>
<reference evidence="2 3" key="1">
    <citation type="submission" date="2023-07" db="EMBL/GenBank/DDBJ databases">
        <title>Genomic Encyclopedia of Type Strains, Phase IV (KMG-IV): sequencing the most valuable type-strain genomes for metagenomic binning, comparative biology and taxonomic classification.</title>
        <authorList>
            <person name="Goeker M."/>
        </authorList>
    </citation>
    <scope>NUCLEOTIDE SEQUENCE [LARGE SCALE GENOMIC DNA]</scope>
    <source>
        <strain evidence="2 3">T98</strain>
    </source>
</reference>